<dbReference type="GeneID" id="70130850"/>
<dbReference type="PANTHER" id="PTHR11096:SF0">
    <property type="entry name" value="RNA 3'-TERMINAL PHOSPHATE CYCLASE"/>
    <property type="match status" value="1"/>
</dbReference>
<dbReference type="InterPro" id="IPR013792">
    <property type="entry name" value="RNA3'P_cycl/enolpyr_Trfase_a/b"/>
</dbReference>
<dbReference type="InterPro" id="IPR036553">
    <property type="entry name" value="RPTC_insert"/>
</dbReference>
<dbReference type="Pfam" id="PF01137">
    <property type="entry name" value="RTC"/>
    <property type="match status" value="1"/>
</dbReference>
<dbReference type="InterPro" id="IPR023797">
    <property type="entry name" value="RNA3'_phos_cyclase_dom"/>
</dbReference>
<dbReference type="Gene3D" id="3.65.10.20">
    <property type="entry name" value="RNA 3'-terminal phosphate cyclase domain"/>
    <property type="match status" value="1"/>
</dbReference>
<dbReference type="PANTHER" id="PTHR11096">
    <property type="entry name" value="RNA 3' TERMINAL PHOSPHATE CYCLASE"/>
    <property type="match status" value="1"/>
</dbReference>
<comment type="caution">
    <text evidence="2">The sequence shown here is derived from an EMBL/GenBank/DDBJ whole genome shotgun (WGS) entry which is preliminary data.</text>
</comment>
<dbReference type="GO" id="GO:0006396">
    <property type="term" value="P:RNA processing"/>
    <property type="evidence" value="ECO:0007669"/>
    <property type="project" value="InterPro"/>
</dbReference>
<keyword evidence="3" id="KW-1185">Reference proteome</keyword>
<gene>
    <name evidence="2" type="ORF">BKA67DRAFT_554030</name>
</gene>
<dbReference type="InterPro" id="IPR000228">
    <property type="entry name" value="RNA3'_term_phos_cyc"/>
</dbReference>
<dbReference type="InterPro" id="IPR037136">
    <property type="entry name" value="RNA3'_phos_cyclase_dom_sf"/>
</dbReference>
<proteinExistence type="predicted"/>
<sequence length="418" mass="45942">MSKSTKLIILDGRTGEGGGQLVRLACALAAVTSQPIRITNVRGNRAGPRGGGLKSQHVSSIAWLAKATDAEVGGLAVGSHTLDFAPALPPTALRGNRICIDAESPAASTMLMFQAVLPYLLFAGNVGGEGEEKSIELEIKGGTNVSFSLSYEYLDQVLLPILETRFGIVIERKLKERGWSSGPTRKGTVWFRIQPLTIGERLASRGPWDGKHADQDFVVERIDATLLAPSNMHSYLQEALVKDLDERFPDVDVRFVITEESAHESRMYVLLVAVSKTGLRWGRDFLYNKNRKKKTPGMLSSEMSRKVSRDLRHEISLRGAVDEYLQDQLVVFQVLSQGMSSFGRNEQDADGDGRGVAPEMDGLAIIEEQRMRKDKTHEPFGQGSTHTTTARWVASQLLPQVKWFNKGELCEGAGISFS</sequence>
<dbReference type="AlphaFoldDB" id="A0A9P9A094"/>
<accession>A0A9P9A094</accession>
<dbReference type="SUPFAM" id="SSF55205">
    <property type="entry name" value="EPT/RTPC-like"/>
    <property type="match status" value="1"/>
</dbReference>
<dbReference type="Proteomes" id="UP000758603">
    <property type="component" value="Unassembled WGS sequence"/>
</dbReference>
<dbReference type="OrthoDB" id="25029at2759"/>
<dbReference type="GO" id="GO:0005634">
    <property type="term" value="C:nucleus"/>
    <property type="evidence" value="ECO:0007669"/>
    <property type="project" value="TreeGrafter"/>
</dbReference>
<dbReference type="GO" id="GO:0003963">
    <property type="term" value="F:RNA-3'-phosphate cyclase activity"/>
    <property type="evidence" value="ECO:0007669"/>
    <property type="project" value="TreeGrafter"/>
</dbReference>
<evidence type="ECO:0000313" key="3">
    <source>
        <dbReference type="Proteomes" id="UP000758603"/>
    </source>
</evidence>
<evidence type="ECO:0000259" key="1">
    <source>
        <dbReference type="Pfam" id="PF01137"/>
    </source>
</evidence>
<dbReference type="Gene3D" id="3.30.360.20">
    <property type="entry name" value="RNA 3'-terminal phosphate cyclase, insert domain"/>
    <property type="match status" value="1"/>
</dbReference>
<name>A0A9P9A094_9PEZI</name>
<feature type="domain" description="RNA 3'-terminal phosphate cyclase" evidence="1">
    <location>
        <begin position="15"/>
        <end position="344"/>
    </location>
</feature>
<organism evidence="2 3">
    <name type="scientific">Truncatella angustata</name>
    <dbReference type="NCBI Taxonomy" id="152316"/>
    <lineage>
        <taxon>Eukaryota</taxon>
        <taxon>Fungi</taxon>
        <taxon>Dikarya</taxon>
        <taxon>Ascomycota</taxon>
        <taxon>Pezizomycotina</taxon>
        <taxon>Sordariomycetes</taxon>
        <taxon>Xylariomycetidae</taxon>
        <taxon>Amphisphaeriales</taxon>
        <taxon>Sporocadaceae</taxon>
        <taxon>Truncatella</taxon>
    </lineage>
</organism>
<reference evidence="2" key="1">
    <citation type="journal article" date="2021" name="Nat. Commun.">
        <title>Genetic determinants of endophytism in the Arabidopsis root mycobiome.</title>
        <authorList>
            <person name="Mesny F."/>
            <person name="Miyauchi S."/>
            <person name="Thiergart T."/>
            <person name="Pickel B."/>
            <person name="Atanasova L."/>
            <person name="Karlsson M."/>
            <person name="Huettel B."/>
            <person name="Barry K.W."/>
            <person name="Haridas S."/>
            <person name="Chen C."/>
            <person name="Bauer D."/>
            <person name="Andreopoulos W."/>
            <person name="Pangilinan J."/>
            <person name="LaButti K."/>
            <person name="Riley R."/>
            <person name="Lipzen A."/>
            <person name="Clum A."/>
            <person name="Drula E."/>
            <person name="Henrissat B."/>
            <person name="Kohler A."/>
            <person name="Grigoriev I.V."/>
            <person name="Martin F.M."/>
            <person name="Hacquard S."/>
        </authorList>
    </citation>
    <scope>NUCLEOTIDE SEQUENCE</scope>
    <source>
        <strain evidence="2">MPI-SDFR-AT-0073</strain>
    </source>
</reference>
<dbReference type="EMBL" id="JAGPXC010000002">
    <property type="protein sequence ID" value="KAH6657033.1"/>
    <property type="molecule type" value="Genomic_DNA"/>
</dbReference>
<protein>
    <submittedName>
        <fullName evidence="2">RNA 3'-terminal phosphate cyclase</fullName>
    </submittedName>
</protein>
<dbReference type="RefSeq" id="XP_045961267.1">
    <property type="nucleotide sequence ID" value="XM_046101958.1"/>
</dbReference>
<evidence type="ECO:0000313" key="2">
    <source>
        <dbReference type="EMBL" id="KAH6657033.1"/>
    </source>
</evidence>